<accession>A0AC34QJ06</accession>
<evidence type="ECO:0000313" key="1">
    <source>
        <dbReference type="Proteomes" id="UP000887576"/>
    </source>
</evidence>
<evidence type="ECO:0000313" key="2">
    <source>
        <dbReference type="WBParaSite" id="JU765_v2.g16713.t1"/>
    </source>
</evidence>
<reference evidence="2" key="1">
    <citation type="submission" date="2022-11" db="UniProtKB">
        <authorList>
            <consortium name="WormBaseParasite"/>
        </authorList>
    </citation>
    <scope>IDENTIFICATION</scope>
</reference>
<protein>
    <submittedName>
        <fullName evidence="2">Uncharacterized protein</fullName>
    </submittedName>
</protein>
<name>A0AC34QJ06_9BILA</name>
<proteinExistence type="predicted"/>
<dbReference type="WBParaSite" id="JU765_v2.g16713.t1">
    <property type="protein sequence ID" value="JU765_v2.g16713.t1"/>
    <property type="gene ID" value="JU765_v2.g16713"/>
</dbReference>
<organism evidence="1 2">
    <name type="scientific">Panagrolaimus sp. JU765</name>
    <dbReference type="NCBI Taxonomy" id="591449"/>
    <lineage>
        <taxon>Eukaryota</taxon>
        <taxon>Metazoa</taxon>
        <taxon>Ecdysozoa</taxon>
        <taxon>Nematoda</taxon>
        <taxon>Chromadorea</taxon>
        <taxon>Rhabditida</taxon>
        <taxon>Tylenchina</taxon>
        <taxon>Panagrolaimomorpha</taxon>
        <taxon>Panagrolaimoidea</taxon>
        <taxon>Panagrolaimidae</taxon>
        <taxon>Panagrolaimus</taxon>
    </lineage>
</organism>
<sequence>MKYLILISCFLGSSLGQLCSHPQETKQIFGNYLNCLKSRIDTDYVQLEAEIRSDNRKAAGTCFAPTISEANAKDRCVLALSDLDSKAWDRNGPLRDCSICRTFAASAIKALLNTPPEDQKCIRREISKSIAKEAEFCLKQKISDFAGIPEIPDLEEGSFNAKEQVIDSISDYILINSRLSFCAERKPKRAMQTRRCLSNPFAGFYKKHCNAISSCDAAVNGGCLSKLQESKVATCACIDEARQELKKRISGIADAINEAINSNRGGAPAIGSGSKVDSCVANIKRQLITPVNDWAATIDYALNTCIKSKPTGQSLGIDSLLNVGCRKVIADTTGTATSQLKTGFDFVNNLIDAMVERSRRFCGGEHCQH</sequence>
<dbReference type="Proteomes" id="UP000887576">
    <property type="component" value="Unplaced"/>
</dbReference>